<feature type="short sequence motif" description="Histidine triad motif" evidence="1">
    <location>
        <begin position="97"/>
        <end position="101"/>
    </location>
</feature>
<dbReference type="STRING" id="887898.HMPREF0551_2572"/>
<feature type="domain" description="HIT" evidence="2">
    <location>
        <begin position="41"/>
        <end position="112"/>
    </location>
</feature>
<proteinExistence type="predicted"/>
<dbReference type="eggNOG" id="COG0537">
    <property type="taxonomic scope" value="Bacteria"/>
</dbReference>
<keyword evidence="4" id="KW-1185">Reference proteome</keyword>
<dbReference type="AlphaFoldDB" id="E7S120"/>
<name>E7S120_9BURK</name>
<dbReference type="Gene3D" id="3.30.428.10">
    <property type="entry name" value="HIT-like"/>
    <property type="match status" value="1"/>
</dbReference>
<protein>
    <submittedName>
        <fullName evidence="3">Histidine triad domain protein</fullName>
    </submittedName>
</protein>
<dbReference type="RefSeq" id="WP_005675044.1">
    <property type="nucleotide sequence ID" value="NZ_CP146288.1"/>
</dbReference>
<evidence type="ECO:0000313" key="3">
    <source>
        <dbReference type="EMBL" id="EFV93676.1"/>
    </source>
</evidence>
<dbReference type="PROSITE" id="PS51084">
    <property type="entry name" value="HIT_2"/>
    <property type="match status" value="1"/>
</dbReference>
<evidence type="ECO:0000313" key="4">
    <source>
        <dbReference type="Proteomes" id="UP000011021"/>
    </source>
</evidence>
<accession>E7S120</accession>
<comment type="caution">
    <text evidence="3">The sequence shown here is derived from an EMBL/GenBank/DDBJ whole genome shotgun (WGS) entry which is preliminary data.</text>
</comment>
<dbReference type="HOGENOM" id="CLU_123330_2_0_4"/>
<dbReference type="SUPFAM" id="SSF54197">
    <property type="entry name" value="HIT-like"/>
    <property type="match status" value="1"/>
</dbReference>
<dbReference type="Pfam" id="PF01230">
    <property type="entry name" value="HIT"/>
    <property type="match status" value="1"/>
</dbReference>
<evidence type="ECO:0000256" key="1">
    <source>
        <dbReference type="PROSITE-ProRule" id="PRU00464"/>
    </source>
</evidence>
<dbReference type="Proteomes" id="UP000011021">
    <property type="component" value="Unassembled WGS sequence"/>
</dbReference>
<gene>
    <name evidence="3" type="ORF">HMPREF0551_2572</name>
</gene>
<reference evidence="3 4" key="1">
    <citation type="submission" date="2010-12" db="EMBL/GenBank/DDBJ databases">
        <authorList>
            <person name="Muzny D."/>
            <person name="Qin X."/>
            <person name="Deng J."/>
            <person name="Jiang H."/>
            <person name="Liu Y."/>
            <person name="Qu J."/>
            <person name="Song X.-Z."/>
            <person name="Zhang L."/>
            <person name="Thornton R."/>
            <person name="Coyle M."/>
            <person name="Francisco L."/>
            <person name="Jackson L."/>
            <person name="Javaid M."/>
            <person name="Korchina V."/>
            <person name="Kovar C."/>
            <person name="Mata R."/>
            <person name="Mathew T."/>
            <person name="Ngo R."/>
            <person name="Nguyen L."/>
            <person name="Nguyen N."/>
            <person name="Okwuonu G."/>
            <person name="Ongeri F."/>
            <person name="Pham C."/>
            <person name="Simmons D."/>
            <person name="Wilczek-Boney K."/>
            <person name="Hale W."/>
            <person name="Jakkamsetti A."/>
            <person name="Pham P."/>
            <person name="Ruth R."/>
            <person name="San Lucas F."/>
            <person name="Warren J."/>
            <person name="Zhang J."/>
            <person name="Zhao Z."/>
            <person name="Zhou C."/>
            <person name="Zhu D."/>
            <person name="Lee S."/>
            <person name="Bess C."/>
            <person name="Blankenburg K."/>
            <person name="Forbes L."/>
            <person name="Fu Q."/>
            <person name="Gubbala S."/>
            <person name="Hirani K."/>
            <person name="Jayaseelan J.C."/>
            <person name="Lara F."/>
            <person name="Munidasa M."/>
            <person name="Palculict T."/>
            <person name="Patil S."/>
            <person name="Pu L.-L."/>
            <person name="Saada N."/>
            <person name="Tang L."/>
            <person name="Weissenberger G."/>
            <person name="Zhu Y."/>
            <person name="Hemphill L."/>
            <person name="Shang Y."/>
            <person name="Youmans B."/>
            <person name="Ayvaz T."/>
            <person name="Ross M."/>
            <person name="Santibanez J."/>
            <person name="Aqrawi P."/>
            <person name="Gross S."/>
            <person name="Joshi V."/>
            <person name="Fowler G."/>
            <person name="Nazareth L."/>
            <person name="Reid J."/>
            <person name="Worley K."/>
            <person name="Petrosino J."/>
            <person name="Highlander S."/>
            <person name="Gibbs R."/>
        </authorList>
    </citation>
    <scope>NUCLEOTIDE SEQUENCE [LARGE SCALE GENOMIC DNA]</scope>
    <source>
        <strain evidence="3 4">ATCC 51599</strain>
    </source>
</reference>
<dbReference type="InterPro" id="IPR036265">
    <property type="entry name" value="HIT-like_sf"/>
</dbReference>
<dbReference type="EMBL" id="AEQP01000024">
    <property type="protein sequence ID" value="EFV93676.1"/>
    <property type="molecule type" value="Genomic_DNA"/>
</dbReference>
<sequence length="153" mass="17312">MTDTRPLEAPDCPLCHPAGEDVLWQDERLRVIHVGTEAGQPAYFRVIWQQHLPEMTDLSDADRLYLWRVLSVLEDGVRLHFRPAKVNLASFGNQVPHLHWHIIGRWPSDPQFPGSVWSPVLRPADSEEHRAVAERVSAALPAFRSWLAGALSA</sequence>
<dbReference type="InterPro" id="IPR011146">
    <property type="entry name" value="HIT-like"/>
</dbReference>
<evidence type="ECO:0000259" key="2">
    <source>
        <dbReference type="PROSITE" id="PS51084"/>
    </source>
</evidence>
<dbReference type="GO" id="GO:0003824">
    <property type="term" value="F:catalytic activity"/>
    <property type="evidence" value="ECO:0007669"/>
    <property type="project" value="InterPro"/>
</dbReference>
<organism evidence="3 4">
    <name type="scientific">Lautropia mirabilis ATCC 51599</name>
    <dbReference type="NCBI Taxonomy" id="887898"/>
    <lineage>
        <taxon>Bacteria</taxon>
        <taxon>Pseudomonadati</taxon>
        <taxon>Pseudomonadota</taxon>
        <taxon>Betaproteobacteria</taxon>
        <taxon>Burkholderiales</taxon>
        <taxon>Burkholderiaceae</taxon>
        <taxon>Lautropia</taxon>
    </lineage>
</organism>